<dbReference type="InterPro" id="IPR038332">
    <property type="entry name" value="PPE_sf"/>
</dbReference>
<dbReference type="PANTHER" id="PTHR46766:SF1">
    <property type="entry name" value="GLUTAMINE-RICH PROTEIN 2"/>
    <property type="match status" value="1"/>
</dbReference>
<comment type="caution">
    <text evidence="4">The sequence shown here is derived from an EMBL/GenBank/DDBJ whole genome shotgun (WGS) entry which is preliminary data.</text>
</comment>
<evidence type="ECO:0000256" key="1">
    <source>
        <dbReference type="ARBA" id="ARBA00010652"/>
    </source>
</evidence>
<dbReference type="GO" id="GO:0052572">
    <property type="term" value="P:response to host immune response"/>
    <property type="evidence" value="ECO:0007669"/>
    <property type="project" value="TreeGrafter"/>
</dbReference>
<dbReference type="Gene3D" id="1.20.1260.20">
    <property type="entry name" value="PPE superfamily"/>
    <property type="match status" value="1"/>
</dbReference>
<reference evidence="4 6" key="2">
    <citation type="submission" date="2016-06" db="EMBL/GenBank/DDBJ databases">
        <authorList>
            <person name="Kjaerup R.B."/>
            <person name="Dalgaard T.S."/>
            <person name="Juul-Madsen H.R."/>
        </authorList>
    </citation>
    <scope>NUCLEOTIDE SEQUENCE [LARGE SCALE GENOMIC DNA]</scope>
    <source>
        <strain evidence="4 6">1245752.6</strain>
    </source>
</reference>
<dbReference type="Pfam" id="PF00823">
    <property type="entry name" value="PPE"/>
    <property type="match status" value="1"/>
</dbReference>
<feature type="domain" description="PPE" evidence="2">
    <location>
        <begin position="1"/>
        <end position="150"/>
    </location>
</feature>
<sequence length="369" mass="37019">MYAGAGAAPMLAAAAAWNGVAGELRTAALSFAAVIARLSTEEWVSSASLSMAAAAQPFVAWMAATAESSARAAAQAMSSVAAYETAFAMTVPPAAVAANRAQLALLTETNILGQNTPAIAVTEARYSEMWARDAAAMYGYAASSAAAAQLDPLIGPSEITNPAGVANQAAAVAQAIASGSASAQQAALGTVVSQGPDAVLSLAGPAEASAATGSPLLDMIVAFDRSELWWAGTFDHNRATYWDYSVGQIGSGGDDDDAPKEIVHAAAHHGGAAHSARSGVAGPTPVVAGLGNAHLVGELSVPLTWSDSVPATPAAPAVDGTYWAVPANEEAAEELPLAPGSVAAIFSGRTVPGPRYGVKPVVMPRQRVF</sequence>
<dbReference type="InterPro" id="IPR022171">
    <property type="entry name" value="PPE_C"/>
</dbReference>
<gene>
    <name evidence="4" type="ORF">A9W98_05915</name>
    <name evidence="5" type="ORF">AWC08_10060</name>
</gene>
<evidence type="ECO:0008006" key="8">
    <source>
        <dbReference type="Google" id="ProtNLM"/>
    </source>
</evidence>
<dbReference type="InterPro" id="IPR000030">
    <property type="entry name" value="PPE_dom"/>
</dbReference>
<dbReference type="SUPFAM" id="SSF140459">
    <property type="entry name" value="PE/PPE dimer-like"/>
    <property type="match status" value="1"/>
</dbReference>
<comment type="similarity">
    <text evidence="1">Belongs to the mycobacterial PPE family.</text>
</comment>
<proteinExistence type="inferred from homology"/>
<evidence type="ECO:0000259" key="2">
    <source>
        <dbReference type="Pfam" id="PF00823"/>
    </source>
</evidence>
<dbReference type="Proteomes" id="UP000093757">
    <property type="component" value="Unassembled WGS sequence"/>
</dbReference>
<evidence type="ECO:0000313" key="6">
    <source>
        <dbReference type="Proteomes" id="UP000093757"/>
    </source>
</evidence>
<evidence type="ECO:0000313" key="7">
    <source>
        <dbReference type="Proteomes" id="UP000193928"/>
    </source>
</evidence>
<protein>
    <recommendedName>
        <fullName evidence="8">PPE family protein</fullName>
    </recommendedName>
</protein>
<organism evidence="4 6">
    <name type="scientific">Mycobacterium gordonae</name>
    <dbReference type="NCBI Taxonomy" id="1778"/>
    <lineage>
        <taxon>Bacteria</taxon>
        <taxon>Bacillati</taxon>
        <taxon>Actinomycetota</taxon>
        <taxon>Actinomycetes</taxon>
        <taxon>Mycobacteriales</taxon>
        <taxon>Mycobacteriaceae</taxon>
        <taxon>Mycobacterium</taxon>
    </lineage>
</organism>
<dbReference type="AlphaFoldDB" id="A0A1A6BPC8"/>
<evidence type="ECO:0000313" key="5">
    <source>
        <dbReference type="EMBL" id="ORV65951.1"/>
    </source>
</evidence>
<dbReference type="Pfam" id="PF12484">
    <property type="entry name" value="PPE-SVP"/>
    <property type="match status" value="1"/>
</dbReference>
<keyword evidence="7" id="KW-1185">Reference proteome</keyword>
<dbReference type="EMBL" id="LQOY01000253">
    <property type="protein sequence ID" value="ORV65951.1"/>
    <property type="molecule type" value="Genomic_DNA"/>
</dbReference>
<dbReference type="EMBL" id="MAEM01000003">
    <property type="protein sequence ID" value="OBS04193.1"/>
    <property type="molecule type" value="Genomic_DNA"/>
</dbReference>
<name>A0A1A6BPC8_MYCGO</name>
<dbReference type="Proteomes" id="UP000193928">
    <property type="component" value="Unassembled WGS sequence"/>
</dbReference>
<evidence type="ECO:0000313" key="4">
    <source>
        <dbReference type="EMBL" id="OBS04193.1"/>
    </source>
</evidence>
<dbReference type="PANTHER" id="PTHR46766">
    <property type="entry name" value="GLUTAMINE-RICH PROTEIN 2"/>
    <property type="match status" value="1"/>
</dbReference>
<reference evidence="5 7" key="1">
    <citation type="submission" date="2016-01" db="EMBL/GenBank/DDBJ databases">
        <title>The new phylogeny of the genus Mycobacterium.</title>
        <authorList>
            <person name="Tarcisio F."/>
            <person name="Conor M."/>
            <person name="Antonella G."/>
            <person name="Elisabetta G."/>
            <person name="Giulia F.S."/>
            <person name="Sara T."/>
            <person name="Anna F."/>
            <person name="Clotilde B."/>
            <person name="Roberto B."/>
            <person name="Veronica D.S."/>
            <person name="Fabio R."/>
            <person name="Monica P."/>
            <person name="Olivier J."/>
            <person name="Enrico T."/>
            <person name="Nicola S."/>
        </authorList>
    </citation>
    <scope>NUCLEOTIDE SEQUENCE [LARGE SCALE GENOMIC DNA]</scope>
    <source>
        <strain evidence="5 7">DSM 44160</strain>
    </source>
</reference>
<accession>A0A1A6BPC8</accession>
<evidence type="ECO:0000259" key="3">
    <source>
        <dbReference type="Pfam" id="PF12484"/>
    </source>
</evidence>
<feature type="domain" description="PPE family C-terminal" evidence="3">
    <location>
        <begin position="288"/>
        <end position="366"/>
    </location>
</feature>